<evidence type="ECO:0000313" key="1">
    <source>
        <dbReference type="EMBL" id="RRG19640.1"/>
    </source>
</evidence>
<name>A0A425XXZ2_9BACT</name>
<dbReference type="AlphaFoldDB" id="A0A425XXZ2"/>
<dbReference type="EMBL" id="QQWG01000018">
    <property type="protein sequence ID" value="RRG19640.1"/>
    <property type="molecule type" value="Genomic_DNA"/>
</dbReference>
<accession>A0A425XXZ2</accession>
<proteinExistence type="predicted"/>
<protein>
    <submittedName>
        <fullName evidence="1">Uncharacterized protein</fullName>
    </submittedName>
</protein>
<sequence length="228" mass="26490">MRLLKLVSLVVFVLFVFNKTGRSQVHSGLTTAFSEVNKKHFENFSKMINVEGDFFVNKDWTDGTVYFNDKHVVSNVSMRYFIKGKEMHVKHDGKIMKIINQSSIDSILIGDHTFVYSEFVFGSTLSQDFLELLSGGSIKFYKHYTNKFIKAKEVSSYQTQESDKYIIKKEFYVSVNDNAAEFFKPKKKSILALFSDKKEDVMSFVKKNKLKFGREADVIKIFNYYNSL</sequence>
<reference evidence="1 2" key="1">
    <citation type="submission" date="2018-07" db="EMBL/GenBank/DDBJ databases">
        <title>Draft genome sequence of Ancylomarina sp. M1P.</title>
        <authorList>
            <person name="Yadav S."/>
            <person name="Villanueva L."/>
            <person name="Damste J.S.S."/>
        </authorList>
    </citation>
    <scope>NUCLEOTIDE SEQUENCE [LARGE SCALE GENOMIC DNA]</scope>
    <source>
        <strain evidence="1 2">M1P</strain>
    </source>
</reference>
<dbReference type="RefSeq" id="WP_125031647.1">
    <property type="nucleotide sequence ID" value="NZ_JAPXVP010000015.1"/>
</dbReference>
<comment type="caution">
    <text evidence="1">The sequence shown here is derived from an EMBL/GenBank/DDBJ whole genome shotgun (WGS) entry which is preliminary data.</text>
</comment>
<dbReference type="Proteomes" id="UP000285794">
    <property type="component" value="Unassembled WGS sequence"/>
</dbReference>
<keyword evidence="2" id="KW-1185">Reference proteome</keyword>
<organism evidence="1 2">
    <name type="scientific">Ancylomarina euxinus</name>
    <dbReference type="NCBI Taxonomy" id="2283627"/>
    <lineage>
        <taxon>Bacteria</taxon>
        <taxon>Pseudomonadati</taxon>
        <taxon>Bacteroidota</taxon>
        <taxon>Bacteroidia</taxon>
        <taxon>Marinilabiliales</taxon>
        <taxon>Marinifilaceae</taxon>
        <taxon>Ancylomarina</taxon>
    </lineage>
</organism>
<dbReference type="OrthoDB" id="1442023at2"/>
<evidence type="ECO:0000313" key="2">
    <source>
        <dbReference type="Proteomes" id="UP000285794"/>
    </source>
</evidence>
<gene>
    <name evidence="1" type="ORF">DWB61_14705</name>
</gene>